<proteinExistence type="predicted"/>
<dbReference type="EMBL" id="JBBWUH010000002">
    <property type="protein sequence ID" value="KAK8175487.1"/>
    <property type="molecule type" value="Genomic_DNA"/>
</dbReference>
<name>A0ABR1Y3H9_9PEZI</name>
<keyword evidence="1" id="KW-0812">Transmembrane</keyword>
<sequence>MERQQCNSFANRTLLTVVLVAVEIGGGRVGRLILSLLLLLFLFSIALSFRIRSVDPLVRHCALNCMITHLR</sequence>
<keyword evidence="1" id="KW-0472">Membrane</keyword>
<evidence type="ECO:0000313" key="2">
    <source>
        <dbReference type="EMBL" id="KAK8175487.1"/>
    </source>
</evidence>
<comment type="caution">
    <text evidence="2">The sequence shown here is derived from an EMBL/GenBank/DDBJ whole genome shotgun (WGS) entry which is preliminary data.</text>
</comment>
<protein>
    <submittedName>
        <fullName evidence="2">Uncharacterized protein</fullName>
    </submittedName>
</protein>
<feature type="transmembrane region" description="Helical" evidence="1">
    <location>
        <begin position="32"/>
        <end position="49"/>
    </location>
</feature>
<accession>A0ABR1Y3H9</accession>
<gene>
    <name evidence="2" type="ORF">IWX90DRAFT_424327</name>
</gene>
<keyword evidence="3" id="KW-1185">Reference proteome</keyword>
<organism evidence="2 3">
    <name type="scientific">Phyllosticta citrichinensis</name>
    <dbReference type="NCBI Taxonomy" id="1130410"/>
    <lineage>
        <taxon>Eukaryota</taxon>
        <taxon>Fungi</taxon>
        <taxon>Dikarya</taxon>
        <taxon>Ascomycota</taxon>
        <taxon>Pezizomycotina</taxon>
        <taxon>Dothideomycetes</taxon>
        <taxon>Dothideomycetes incertae sedis</taxon>
        <taxon>Botryosphaeriales</taxon>
        <taxon>Phyllostictaceae</taxon>
        <taxon>Phyllosticta</taxon>
    </lineage>
</organism>
<reference evidence="2 3" key="1">
    <citation type="journal article" date="2022" name="G3 (Bethesda)">
        <title>Enemy or ally: a genomic approach to elucidate the lifestyle of Phyllosticta citrichinaensis.</title>
        <authorList>
            <person name="Buijs V.A."/>
            <person name="Groenewald J.Z."/>
            <person name="Haridas S."/>
            <person name="LaButti K.M."/>
            <person name="Lipzen A."/>
            <person name="Martin F.M."/>
            <person name="Barry K."/>
            <person name="Grigoriev I.V."/>
            <person name="Crous P.W."/>
            <person name="Seidl M.F."/>
        </authorList>
    </citation>
    <scope>NUCLEOTIDE SEQUENCE [LARGE SCALE GENOMIC DNA]</scope>
    <source>
        <strain evidence="2 3">CBS 129764</strain>
    </source>
</reference>
<evidence type="ECO:0000256" key="1">
    <source>
        <dbReference type="SAM" id="Phobius"/>
    </source>
</evidence>
<evidence type="ECO:0000313" key="3">
    <source>
        <dbReference type="Proteomes" id="UP001456524"/>
    </source>
</evidence>
<dbReference type="Proteomes" id="UP001456524">
    <property type="component" value="Unassembled WGS sequence"/>
</dbReference>
<keyword evidence="1" id="KW-1133">Transmembrane helix</keyword>